<evidence type="ECO:0000313" key="6">
    <source>
        <dbReference type="EMBL" id="KAH0931950.1"/>
    </source>
</evidence>
<accession>A0ABQ8DRF4</accession>
<gene>
    <name evidence="6" type="ORF">HID58_009067</name>
</gene>
<dbReference type="PANTHER" id="PTHR12226:SF4">
    <property type="entry name" value="MANNOSE-P-DOLICHOL UTILIZATION DEFECT 1 PROTEIN HOMOLOG 1"/>
    <property type="match status" value="1"/>
</dbReference>
<dbReference type="InterPro" id="IPR006603">
    <property type="entry name" value="PQ-loop_rpt"/>
</dbReference>
<dbReference type="EMBL" id="JAGKQM010000003">
    <property type="protein sequence ID" value="KAH0931950.1"/>
    <property type="molecule type" value="Genomic_DNA"/>
</dbReference>
<sequence length="255" mass="29116">MKSSGRNIFFWDDDHVCWEGVVERCWNTIQISLRGFNLSMKKVYLKSYESMQPELHCHPMSSTPHGIKETSRSSNVHFVMLWFGKKKRKGIEVMKILENKSVRGLSVVAFELEVVGYTISLAYCLDKKLPFSAFGELVFLLIQALILVACAPTLFTGRIDPLVFEVLYASKYLILLSSKVPQIWKNLRNKSTGQLIFLTWVERSHVFPSVQENAPFSMVIMGTVLAVSMHGIIMVQILLYMSKGEEKQVNDKKIS</sequence>
<keyword evidence="4 5" id="KW-0472">Membrane</keyword>
<reference evidence="6 7" key="1">
    <citation type="submission" date="2021-05" db="EMBL/GenBank/DDBJ databases">
        <title>Genome Assembly of Synthetic Allotetraploid Brassica napus Reveals Homoeologous Exchanges between Subgenomes.</title>
        <authorList>
            <person name="Davis J.T."/>
        </authorList>
    </citation>
    <scope>NUCLEOTIDE SEQUENCE [LARGE SCALE GENOMIC DNA]</scope>
    <source>
        <strain evidence="7">cv. Da-Ae</strain>
        <tissue evidence="6">Seedling</tissue>
    </source>
</reference>
<keyword evidence="3 5" id="KW-1133">Transmembrane helix</keyword>
<dbReference type="Pfam" id="PF04193">
    <property type="entry name" value="PQ-loop"/>
    <property type="match status" value="2"/>
</dbReference>
<feature type="transmembrane region" description="Helical" evidence="5">
    <location>
        <begin position="216"/>
        <end position="240"/>
    </location>
</feature>
<evidence type="ECO:0000256" key="4">
    <source>
        <dbReference type="ARBA" id="ARBA00023136"/>
    </source>
</evidence>
<evidence type="ECO:0000313" key="7">
    <source>
        <dbReference type="Proteomes" id="UP000824890"/>
    </source>
</evidence>
<comment type="subcellular location">
    <subcellularLocation>
        <location evidence="1">Membrane</location>
        <topology evidence="1">Multi-pass membrane protein</topology>
    </subcellularLocation>
</comment>
<proteinExistence type="predicted"/>
<organism evidence="6 7">
    <name type="scientific">Brassica napus</name>
    <name type="common">Rape</name>
    <dbReference type="NCBI Taxonomy" id="3708"/>
    <lineage>
        <taxon>Eukaryota</taxon>
        <taxon>Viridiplantae</taxon>
        <taxon>Streptophyta</taxon>
        <taxon>Embryophyta</taxon>
        <taxon>Tracheophyta</taxon>
        <taxon>Spermatophyta</taxon>
        <taxon>Magnoliopsida</taxon>
        <taxon>eudicotyledons</taxon>
        <taxon>Gunneridae</taxon>
        <taxon>Pentapetalae</taxon>
        <taxon>rosids</taxon>
        <taxon>malvids</taxon>
        <taxon>Brassicales</taxon>
        <taxon>Brassicaceae</taxon>
        <taxon>Brassiceae</taxon>
        <taxon>Brassica</taxon>
    </lineage>
</organism>
<evidence type="ECO:0000256" key="1">
    <source>
        <dbReference type="ARBA" id="ARBA00004141"/>
    </source>
</evidence>
<name>A0ABQ8DRF4_BRANA</name>
<dbReference type="InterPro" id="IPR016817">
    <property type="entry name" value="MannP-dilichol_defect-1"/>
</dbReference>
<protein>
    <submittedName>
        <fullName evidence="6">Uncharacterized protein</fullName>
    </submittedName>
</protein>
<evidence type="ECO:0000256" key="2">
    <source>
        <dbReference type="ARBA" id="ARBA00022692"/>
    </source>
</evidence>
<dbReference type="PANTHER" id="PTHR12226">
    <property type="entry name" value="MANNOSE-P-DOLICHOL UTILIZATION DEFECT 1 LEC35 -RELATED"/>
    <property type="match status" value="1"/>
</dbReference>
<evidence type="ECO:0000256" key="3">
    <source>
        <dbReference type="ARBA" id="ARBA00022989"/>
    </source>
</evidence>
<comment type="caution">
    <text evidence="6">The sequence shown here is derived from an EMBL/GenBank/DDBJ whole genome shotgun (WGS) entry which is preliminary data.</text>
</comment>
<evidence type="ECO:0000256" key="5">
    <source>
        <dbReference type="SAM" id="Phobius"/>
    </source>
</evidence>
<keyword evidence="2 5" id="KW-0812">Transmembrane</keyword>
<feature type="transmembrane region" description="Helical" evidence="5">
    <location>
        <begin position="137"/>
        <end position="155"/>
    </location>
</feature>
<keyword evidence="7" id="KW-1185">Reference proteome</keyword>
<dbReference type="Proteomes" id="UP000824890">
    <property type="component" value="Unassembled WGS sequence"/>
</dbReference>